<gene>
    <name evidence="1" type="ORF">XcodCFBP4690_12825</name>
</gene>
<proteinExistence type="predicted"/>
<dbReference type="InterPro" id="IPR047838">
    <property type="entry name" value="STM4013-like"/>
</dbReference>
<sequence length="285" mass="30921">MASPARTLTGDDGMAEHLPDMHAIVGTRDIVLITLDTLRYDAAQRCFARGELPVLARYLPADGWERRHTPGSFTYAAHMAFFAGFLPTPARQGPHPRLFALAFDGSESIVAQTRVFADSGDIVDGLARCGYHTLCIGGTGFFNKRNALGAQLPGLFRESHWTPAFGVTAPDSTEQQVALACARLGDPALRDTRCFLFINVSALHQPNRHYLPGAINDDFDSHCAALRYVDAALAPLFTALRARGGAFAIVCSDHGTAYGEDGYHGHRLAHEVVMTVPYAHFLVTP</sequence>
<dbReference type="SUPFAM" id="SSF53649">
    <property type="entry name" value="Alkaline phosphatase-like"/>
    <property type="match status" value="1"/>
</dbReference>
<dbReference type="Gene3D" id="3.40.720.10">
    <property type="entry name" value="Alkaline Phosphatase, subunit A"/>
    <property type="match status" value="1"/>
</dbReference>
<dbReference type="EMBL" id="MDEC01000016">
    <property type="protein sequence ID" value="PPU63269.1"/>
    <property type="molecule type" value="Genomic_DNA"/>
</dbReference>
<dbReference type="NCBIfam" id="NF038075">
    <property type="entry name" value="fam_STM4013"/>
    <property type="match status" value="1"/>
</dbReference>
<organism evidence="1 2">
    <name type="scientific">Xanthomonas codiaei</name>
    <dbReference type="NCBI Taxonomy" id="56463"/>
    <lineage>
        <taxon>Bacteria</taxon>
        <taxon>Pseudomonadati</taxon>
        <taxon>Pseudomonadota</taxon>
        <taxon>Gammaproteobacteria</taxon>
        <taxon>Lysobacterales</taxon>
        <taxon>Lysobacteraceae</taxon>
        <taxon>Xanthomonas</taxon>
    </lineage>
</organism>
<evidence type="ECO:0000313" key="1">
    <source>
        <dbReference type="EMBL" id="PPU63269.1"/>
    </source>
</evidence>
<reference evidence="1 2" key="1">
    <citation type="submission" date="2016-08" db="EMBL/GenBank/DDBJ databases">
        <authorList>
            <person name="Seilhamer J.J."/>
        </authorList>
    </citation>
    <scope>NUCLEOTIDE SEQUENCE [LARGE SCALE GENOMIC DNA]</scope>
    <source>
        <strain evidence="1 2">CFBP4690</strain>
    </source>
</reference>
<protein>
    <submittedName>
        <fullName evidence="1">Metalloenzyme domain-containing protein</fullName>
    </submittedName>
</protein>
<name>A0A2S7CP54_9XANT</name>
<dbReference type="OrthoDB" id="9803751at2"/>
<dbReference type="Proteomes" id="UP000237872">
    <property type="component" value="Unassembled WGS sequence"/>
</dbReference>
<dbReference type="InterPro" id="IPR017850">
    <property type="entry name" value="Alkaline_phosphatase_core_sf"/>
</dbReference>
<accession>A0A2S7CP54</accession>
<comment type="caution">
    <text evidence="1">The sequence shown here is derived from an EMBL/GenBank/DDBJ whole genome shotgun (WGS) entry which is preliminary data.</text>
</comment>
<evidence type="ECO:0000313" key="2">
    <source>
        <dbReference type="Proteomes" id="UP000237872"/>
    </source>
</evidence>
<dbReference type="AlphaFoldDB" id="A0A2S7CP54"/>